<evidence type="ECO:0000313" key="1">
    <source>
        <dbReference type="EMBL" id="MFC5024479.1"/>
    </source>
</evidence>
<dbReference type="InterPro" id="IPR037068">
    <property type="entry name" value="DNA_primase_core_N_sf"/>
</dbReference>
<gene>
    <name evidence="1" type="ORF">ACFPM3_20325</name>
</gene>
<dbReference type="PANTHER" id="PTHR30313">
    <property type="entry name" value="DNA PRIMASE"/>
    <property type="match status" value="1"/>
</dbReference>
<dbReference type="SUPFAM" id="SSF56731">
    <property type="entry name" value="DNA primase core"/>
    <property type="match status" value="1"/>
</dbReference>
<dbReference type="RefSeq" id="WP_345686758.1">
    <property type="nucleotide sequence ID" value="NZ_BAABIT010000001.1"/>
</dbReference>
<comment type="caution">
    <text evidence="1">The sequence shown here is derived from an EMBL/GenBank/DDBJ whole genome shotgun (WGS) entry which is preliminary data.</text>
</comment>
<dbReference type="EMBL" id="JBHSJD010000014">
    <property type="protein sequence ID" value="MFC5024479.1"/>
    <property type="molecule type" value="Genomic_DNA"/>
</dbReference>
<accession>A0ABV9XJ66</accession>
<dbReference type="InterPro" id="IPR034154">
    <property type="entry name" value="TOPRIM_DnaG/twinkle"/>
</dbReference>
<dbReference type="Gene3D" id="3.90.980.10">
    <property type="entry name" value="DNA primase, catalytic core, N-terminal domain"/>
    <property type="match status" value="1"/>
</dbReference>
<name>A0ABV9XJ66_9ACTN</name>
<sequence>MQTLSAAQRTYFEQAASIYQQDLAGDTSALAYLAKRGFGPSVVSTFRLGVVRRPLVGHEGYRGRLAIPYITPAGVVNMRFRCLRSHDCRAANCPKYLSQDGLTANLYNVLDLKKDSDHIGITEGELDAIALSISGIPAVGVPGVENWQQHFSRCLSDFDTVYSFADGDTAGRKFGKFLAKEAKARIVRVPQGEDINSLYVKGGPDAVRALIDG</sequence>
<dbReference type="InterPro" id="IPR050219">
    <property type="entry name" value="DnaG_primase"/>
</dbReference>
<dbReference type="Proteomes" id="UP001595829">
    <property type="component" value="Unassembled WGS sequence"/>
</dbReference>
<dbReference type="CDD" id="cd01029">
    <property type="entry name" value="TOPRIM_primases"/>
    <property type="match status" value="1"/>
</dbReference>
<keyword evidence="2" id="KW-1185">Reference proteome</keyword>
<proteinExistence type="predicted"/>
<reference evidence="2" key="1">
    <citation type="journal article" date="2019" name="Int. J. Syst. Evol. Microbiol.">
        <title>The Global Catalogue of Microorganisms (GCM) 10K type strain sequencing project: providing services to taxonomists for standard genome sequencing and annotation.</title>
        <authorList>
            <consortium name="The Broad Institute Genomics Platform"/>
            <consortium name="The Broad Institute Genome Sequencing Center for Infectious Disease"/>
            <person name="Wu L."/>
            <person name="Ma J."/>
        </authorList>
    </citation>
    <scope>NUCLEOTIDE SEQUENCE [LARGE SCALE GENOMIC DNA]</scope>
    <source>
        <strain evidence="2">CGMCC 4.1648</strain>
    </source>
</reference>
<protein>
    <submittedName>
        <fullName evidence="1">Toprim domain-containing protein</fullName>
    </submittedName>
</protein>
<dbReference type="Gene3D" id="3.40.1360.10">
    <property type="match status" value="1"/>
</dbReference>
<dbReference type="PANTHER" id="PTHR30313:SF2">
    <property type="entry name" value="DNA PRIMASE"/>
    <property type="match status" value="1"/>
</dbReference>
<evidence type="ECO:0000313" key="2">
    <source>
        <dbReference type="Proteomes" id="UP001595829"/>
    </source>
</evidence>
<dbReference type="Pfam" id="PF13155">
    <property type="entry name" value="Toprim_2"/>
    <property type="match status" value="1"/>
</dbReference>
<organism evidence="1 2">
    <name type="scientific">Streptomyces coeruleoprunus</name>
    <dbReference type="NCBI Taxonomy" id="285563"/>
    <lineage>
        <taxon>Bacteria</taxon>
        <taxon>Bacillati</taxon>
        <taxon>Actinomycetota</taxon>
        <taxon>Actinomycetes</taxon>
        <taxon>Kitasatosporales</taxon>
        <taxon>Streptomycetaceae</taxon>
        <taxon>Streptomyces</taxon>
    </lineage>
</organism>